<dbReference type="EMBL" id="RKRE01000002">
    <property type="protein sequence ID" value="RPF46800.1"/>
    <property type="molecule type" value="Genomic_DNA"/>
</dbReference>
<dbReference type="InterPro" id="IPR030378">
    <property type="entry name" value="G_CP_dom"/>
</dbReference>
<dbReference type="AlphaFoldDB" id="A0A3N5AT41"/>
<dbReference type="GO" id="GO:0005525">
    <property type="term" value="F:GTP binding"/>
    <property type="evidence" value="ECO:0007669"/>
    <property type="project" value="UniProtKB-KW"/>
</dbReference>
<dbReference type="Proteomes" id="UP000282654">
    <property type="component" value="Unassembled WGS sequence"/>
</dbReference>
<evidence type="ECO:0000313" key="8">
    <source>
        <dbReference type="Proteomes" id="UP000282654"/>
    </source>
</evidence>
<dbReference type="PIRSF" id="PIRSF006230">
    <property type="entry name" value="MG442"/>
    <property type="match status" value="1"/>
</dbReference>
<dbReference type="Gene3D" id="3.40.50.300">
    <property type="entry name" value="P-loop containing nucleotide triphosphate hydrolases"/>
    <property type="match status" value="1"/>
</dbReference>
<dbReference type="SUPFAM" id="SSF52540">
    <property type="entry name" value="P-loop containing nucleoside triphosphate hydrolases"/>
    <property type="match status" value="1"/>
</dbReference>
<evidence type="ECO:0000313" key="7">
    <source>
        <dbReference type="EMBL" id="RPF46800.1"/>
    </source>
</evidence>
<comment type="function">
    <text evidence="4">Required for a late step of 50S ribosomal subunit assembly. Has GTPase activity.</text>
</comment>
<organism evidence="7 8">
    <name type="scientific">Thermodesulfitimonas autotrophica</name>
    <dbReference type="NCBI Taxonomy" id="1894989"/>
    <lineage>
        <taxon>Bacteria</taxon>
        <taxon>Bacillati</taxon>
        <taxon>Bacillota</taxon>
        <taxon>Clostridia</taxon>
        <taxon>Thermoanaerobacterales</taxon>
        <taxon>Thermoanaerobacteraceae</taxon>
        <taxon>Thermodesulfitimonas</taxon>
    </lineage>
</organism>
<dbReference type="InterPro" id="IPR019991">
    <property type="entry name" value="GTP-bd_ribosome_bgen"/>
</dbReference>
<evidence type="ECO:0000256" key="4">
    <source>
        <dbReference type="PIRNR" id="PIRNR006230"/>
    </source>
</evidence>
<evidence type="ECO:0000256" key="5">
    <source>
        <dbReference type="PIRSR" id="PIRSR006230-1"/>
    </source>
</evidence>
<comment type="similarity">
    <text evidence="4">Belongs to the TRAFAC class YlqF/YawG GTPase family. MTG1 subfamily.</text>
</comment>
<dbReference type="Gene3D" id="1.10.1580.10">
    <property type="match status" value="1"/>
</dbReference>
<dbReference type="PROSITE" id="PS51721">
    <property type="entry name" value="G_CP"/>
    <property type="match status" value="1"/>
</dbReference>
<feature type="binding site" evidence="5">
    <location>
        <begin position="58"/>
        <end position="61"/>
    </location>
    <ligand>
        <name>GTP</name>
        <dbReference type="ChEBI" id="CHEBI:37565"/>
    </ligand>
</feature>
<name>A0A3N5AT41_9THEO</name>
<evidence type="ECO:0000256" key="1">
    <source>
        <dbReference type="ARBA" id="ARBA00014898"/>
    </source>
</evidence>
<dbReference type="InterPro" id="IPR016478">
    <property type="entry name" value="GTPase_MTG1"/>
</dbReference>
<feature type="binding site" evidence="5">
    <location>
        <position position="165"/>
    </location>
    <ligand>
        <name>GTP</name>
        <dbReference type="ChEBI" id="CHEBI:37565"/>
    </ligand>
</feature>
<dbReference type="InterPro" id="IPR027417">
    <property type="entry name" value="P-loop_NTPase"/>
</dbReference>
<dbReference type="InterPro" id="IPR006073">
    <property type="entry name" value="GTP-bd"/>
</dbReference>
<dbReference type="Pfam" id="PF01926">
    <property type="entry name" value="MMR_HSR1"/>
    <property type="match status" value="1"/>
</dbReference>
<evidence type="ECO:0000256" key="3">
    <source>
        <dbReference type="ARBA" id="ARBA00023134"/>
    </source>
</evidence>
<evidence type="ECO:0000256" key="2">
    <source>
        <dbReference type="ARBA" id="ARBA00022741"/>
    </source>
</evidence>
<keyword evidence="3 4" id="KW-0342">GTP-binding</keyword>
<reference evidence="7 8" key="1">
    <citation type="submission" date="2018-11" db="EMBL/GenBank/DDBJ databases">
        <title>Genomic Encyclopedia of Type Strains, Phase IV (KMG-IV): sequencing the most valuable type-strain genomes for metagenomic binning, comparative biology and taxonomic classification.</title>
        <authorList>
            <person name="Goeker M."/>
        </authorList>
    </citation>
    <scope>NUCLEOTIDE SEQUENCE [LARGE SCALE GENOMIC DNA]</scope>
    <source>
        <strain evidence="7 8">DSM 102936</strain>
    </source>
</reference>
<dbReference type="CDD" id="cd01856">
    <property type="entry name" value="YlqF"/>
    <property type="match status" value="1"/>
</dbReference>
<dbReference type="NCBIfam" id="TIGR03596">
    <property type="entry name" value="GTPase_YlqF"/>
    <property type="match status" value="1"/>
</dbReference>
<feature type="domain" description="CP-type G" evidence="6">
    <location>
        <begin position="13"/>
        <end position="169"/>
    </location>
</feature>
<dbReference type="OrthoDB" id="9779790at2"/>
<gene>
    <name evidence="7" type="ORF">EDD75_1059</name>
</gene>
<keyword evidence="8" id="KW-1185">Reference proteome</keyword>
<accession>A0A3N5AT41</accession>
<keyword evidence="2 4" id="KW-0547">Nucleotide-binding</keyword>
<sequence length="273" mass="29940">MDIHWYPGHMAKARKLIRESLKLVHVIFELLDARIPRSSRNPDIAALLAGKPRVVILNKTDLADPAETRLWAERLVAEGTPVVQLDSFTGRGFGKIPRAVREAAAPGRTGTIRGMVVGIPNVGKSTFINRLAGQKAAATGARPGVTRGKQWIRVAPGIELLDTPGVLWPRFDDREVALKLAATGALKEEAIDCEAVALWLLDWIRAEYPGVLKRRYQLAALPADSHMLLETIGLKRGLVVAGGRVDRFKAAVALLKEFREGRLGRFTLDKCPV</sequence>
<dbReference type="GO" id="GO:0006412">
    <property type="term" value="P:translation"/>
    <property type="evidence" value="ECO:0007669"/>
    <property type="project" value="TreeGrafter"/>
</dbReference>
<dbReference type="GO" id="GO:0005737">
    <property type="term" value="C:cytoplasm"/>
    <property type="evidence" value="ECO:0007669"/>
    <property type="project" value="UniProtKB-SubCell"/>
</dbReference>
<protein>
    <recommendedName>
        <fullName evidence="1 4">Ribosome biogenesis GTPase A</fullName>
    </recommendedName>
</protein>
<comment type="subcellular location">
    <subcellularLocation>
        <location evidence="4">Cytoplasm</location>
    </subcellularLocation>
</comment>
<dbReference type="InterPro" id="IPR023179">
    <property type="entry name" value="GTP-bd_ortho_bundle_sf"/>
</dbReference>
<feature type="binding site" evidence="5">
    <location>
        <begin position="121"/>
        <end position="126"/>
    </location>
    <ligand>
        <name>GTP</name>
        <dbReference type="ChEBI" id="CHEBI:37565"/>
    </ligand>
</feature>
<dbReference type="PANTHER" id="PTHR45782:SF4">
    <property type="entry name" value="MITOCHONDRIAL RIBOSOME-ASSOCIATED GTPASE 1"/>
    <property type="match status" value="1"/>
</dbReference>
<dbReference type="RefSeq" id="WP_123929069.1">
    <property type="nucleotide sequence ID" value="NZ_RKRE01000002.1"/>
</dbReference>
<comment type="caution">
    <text evidence="7">The sequence shown here is derived from an EMBL/GenBank/DDBJ whole genome shotgun (WGS) entry which is preliminary data.</text>
</comment>
<proteinExistence type="inferred from homology"/>
<dbReference type="PANTHER" id="PTHR45782">
    <property type="entry name" value="MITOCHONDRIAL RIBOSOME-ASSOCIATED GTPASE 1"/>
    <property type="match status" value="1"/>
</dbReference>
<dbReference type="GO" id="GO:0003924">
    <property type="term" value="F:GTPase activity"/>
    <property type="evidence" value="ECO:0007669"/>
    <property type="project" value="TreeGrafter"/>
</dbReference>
<evidence type="ECO:0000259" key="6">
    <source>
        <dbReference type="PROSITE" id="PS51721"/>
    </source>
</evidence>
<keyword evidence="4" id="KW-0963">Cytoplasm</keyword>